<feature type="transmembrane region" description="Helical" evidence="1">
    <location>
        <begin position="297"/>
        <end position="320"/>
    </location>
</feature>
<protein>
    <submittedName>
        <fullName evidence="2">Uncharacterized protein</fullName>
    </submittedName>
</protein>
<keyword evidence="1" id="KW-0472">Membrane</keyword>
<dbReference type="Proteomes" id="UP000095751">
    <property type="component" value="Unassembled WGS sequence"/>
</dbReference>
<evidence type="ECO:0000313" key="3">
    <source>
        <dbReference type="Proteomes" id="UP000095751"/>
    </source>
</evidence>
<name>A0A1E7EUU6_9STRA</name>
<feature type="transmembrane region" description="Helical" evidence="1">
    <location>
        <begin position="421"/>
        <end position="445"/>
    </location>
</feature>
<keyword evidence="3" id="KW-1185">Reference proteome</keyword>
<sequence>MTLTSRYSCAKRVVLIGSSGGGTATLGHNNVSEFVKLISDNLNRIGGGDDDDELVVTVNLDTVLFVSLDNGGGLDSVTGEEDATLLCIQDSGSKEVIFHNSLDQINNMMKKYDESVAIDIQEGKVHGLITVSCDPSTLSRTFQAAAKHNVPITGTGGTSLSMATSKFKLRLIGNAGGSVGTTPETKAISFASAFSEEWDLKYCPWEATTTKAANAPSWKSVLNSCLPGFWSIVLLKRIILTTPVGECIPEHERKALIFMIESYSLPILCAVIMATSRRKVESVQMSAVLAASACRKTILGGLISGWCVSILEVRLLYICILKWKLPATMTNLLRVFVGILTAVIMIPISPYLSQITEQYRHITLTYLWESTGSSSVVHGYIRLLASSFLGCLFCYGSKIGWYHSIFLPIILVEMEIGDASMLGALDFLTLVLVSAGICLGIILTGSTEERSLARRGIATNLLCGDFIEVCYPHMEQHYLVNISGYVASSVSVAVLTGGCRSSAYMPFPVAIWLANDQKQFLIASTIAFLIPFIATISNYYFFVRKRKTD</sequence>
<evidence type="ECO:0000256" key="1">
    <source>
        <dbReference type="SAM" id="Phobius"/>
    </source>
</evidence>
<gene>
    <name evidence="2" type="ORF">FRACYDRAFT_228753</name>
</gene>
<dbReference type="OrthoDB" id="206656at2759"/>
<organism evidence="2 3">
    <name type="scientific">Fragilariopsis cylindrus CCMP1102</name>
    <dbReference type="NCBI Taxonomy" id="635003"/>
    <lineage>
        <taxon>Eukaryota</taxon>
        <taxon>Sar</taxon>
        <taxon>Stramenopiles</taxon>
        <taxon>Ochrophyta</taxon>
        <taxon>Bacillariophyta</taxon>
        <taxon>Bacillariophyceae</taxon>
        <taxon>Bacillariophycidae</taxon>
        <taxon>Bacillariales</taxon>
        <taxon>Bacillariaceae</taxon>
        <taxon>Fragilariopsis</taxon>
    </lineage>
</organism>
<reference evidence="2 3" key="1">
    <citation type="submission" date="2016-09" db="EMBL/GenBank/DDBJ databases">
        <title>Extensive genetic diversity and differential bi-allelic expression allows diatom success in the polar Southern Ocean.</title>
        <authorList>
            <consortium name="DOE Joint Genome Institute"/>
            <person name="Mock T."/>
            <person name="Otillar R.P."/>
            <person name="Strauss J."/>
            <person name="Dupont C."/>
            <person name="Frickenhaus S."/>
            <person name="Maumus F."/>
            <person name="Mcmullan M."/>
            <person name="Sanges R."/>
            <person name="Schmutz J."/>
            <person name="Toseland A."/>
            <person name="Valas R."/>
            <person name="Veluchamy A."/>
            <person name="Ward B.J."/>
            <person name="Allen A."/>
            <person name="Barry K."/>
            <person name="Falciatore A."/>
            <person name="Ferrante M."/>
            <person name="Fortunato A.E."/>
            <person name="Gloeckner G."/>
            <person name="Gruber A."/>
            <person name="Hipkin R."/>
            <person name="Janech M."/>
            <person name="Kroth P."/>
            <person name="Leese F."/>
            <person name="Lindquist E."/>
            <person name="Lyon B.R."/>
            <person name="Martin J."/>
            <person name="Mayer C."/>
            <person name="Parker M."/>
            <person name="Quesneville H."/>
            <person name="Raymond J."/>
            <person name="Uhlig C."/>
            <person name="Valentin K.U."/>
            <person name="Worden A.Z."/>
            <person name="Armbrust E.V."/>
            <person name="Bowler C."/>
            <person name="Green B."/>
            <person name="Moulton V."/>
            <person name="Van Oosterhout C."/>
            <person name="Grigoriev I."/>
        </authorList>
    </citation>
    <scope>NUCLEOTIDE SEQUENCE [LARGE SCALE GENOMIC DNA]</scope>
    <source>
        <strain evidence="2 3">CCMP1102</strain>
    </source>
</reference>
<dbReference type="InParanoid" id="A0A1E7EUU6"/>
<keyword evidence="1" id="KW-0812">Transmembrane</keyword>
<dbReference type="EMBL" id="KV784375">
    <property type="protein sequence ID" value="OEU09574.1"/>
    <property type="molecule type" value="Genomic_DNA"/>
</dbReference>
<dbReference type="AlphaFoldDB" id="A0A1E7EUU6"/>
<feature type="transmembrane region" description="Helical" evidence="1">
    <location>
        <begin position="332"/>
        <end position="352"/>
    </location>
</feature>
<dbReference type="KEGG" id="fcy:FRACYDRAFT_228753"/>
<keyword evidence="1" id="KW-1133">Transmembrane helix</keyword>
<feature type="transmembrane region" description="Helical" evidence="1">
    <location>
        <begin position="255"/>
        <end position="276"/>
    </location>
</feature>
<accession>A0A1E7EUU6</accession>
<feature type="transmembrane region" description="Helical" evidence="1">
    <location>
        <begin position="380"/>
        <end position="401"/>
    </location>
</feature>
<proteinExistence type="predicted"/>
<feature type="transmembrane region" description="Helical" evidence="1">
    <location>
        <begin position="520"/>
        <end position="542"/>
    </location>
</feature>
<evidence type="ECO:0000313" key="2">
    <source>
        <dbReference type="EMBL" id="OEU09574.1"/>
    </source>
</evidence>